<proteinExistence type="inferred from homology"/>
<name>A0A8J3H5H2_9RHOB</name>
<dbReference type="InterPro" id="IPR020904">
    <property type="entry name" value="Sc_DH/Rdtase_CS"/>
</dbReference>
<sequence length="260" mass="27515">MDIKDKIVVVTGAASGIGAALAQRFAQAGAKCVVCADLNLAGAEKVAEEIGGVAMGCNVGIEAEIASLIDKVEAEIGPIDLFCSNAGILMIGGVEVPNDDWQRIWDINVMAHVWAARHLVPRMTARGGGYLLNTASAAGLLNQVGSAPYGVTKHAAVGLAEWLALTYGDQGIKVSVLCPQAVRSEMTRGHEEGVAAMDGMLAPEVVAEACLKTIEAETFLVLPHPEVLDYMRLKTADYDRWIGGMRKLNRRFGGRVEGKS</sequence>
<reference evidence="3" key="1">
    <citation type="journal article" date="2014" name="Int. J. Syst. Evol. Microbiol.">
        <title>Complete genome sequence of Corynebacterium casei LMG S-19264T (=DSM 44701T), isolated from a smear-ripened cheese.</title>
        <authorList>
            <consortium name="US DOE Joint Genome Institute (JGI-PGF)"/>
            <person name="Walter F."/>
            <person name="Albersmeier A."/>
            <person name="Kalinowski J."/>
            <person name="Ruckert C."/>
        </authorList>
    </citation>
    <scope>NUCLEOTIDE SEQUENCE</scope>
    <source>
        <strain evidence="3">CGMCC 1.7081</strain>
    </source>
</reference>
<dbReference type="PANTHER" id="PTHR43391:SF26">
    <property type="entry name" value="BLL7251 PROTEIN"/>
    <property type="match status" value="1"/>
</dbReference>
<dbReference type="PRINTS" id="PR00081">
    <property type="entry name" value="GDHRDH"/>
</dbReference>
<dbReference type="InterPro" id="IPR002347">
    <property type="entry name" value="SDR_fam"/>
</dbReference>
<reference evidence="3" key="2">
    <citation type="submission" date="2020-09" db="EMBL/GenBank/DDBJ databases">
        <authorList>
            <person name="Sun Q."/>
            <person name="Zhou Y."/>
        </authorList>
    </citation>
    <scope>NUCLEOTIDE SEQUENCE</scope>
    <source>
        <strain evidence="3">CGMCC 1.7081</strain>
    </source>
</reference>
<dbReference type="InterPro" id="IPR036291">
    <property type="entry name" value="NAD(P)-bd_dom_sf"/>
</dbReference>
<dbReference type="EMBL" id="BNAP01000001">
    <property type="protein sequence ID" value="GHG81194.1"/>
    <property type="molecule type" value="Genomic_DNA"/>
</dbReference>
<evidence type="ECO:0000313" key="3">
    <source>
        <dbReference type="EMBL" id="GHG81194.1"/>
    </source>
</evidence>
<dbReference type="PROSITE" id="PS00061">
    <property type="entry name" value="ADH_SHORT"/>
    <property type="match status" value="1"/>
</dbReference>
<gene>
    <name evidence="3" type="ORF">GCM10010961_05060</name>
</gene>
<dbReference type="Gene3D" id="3.40.50.720">
    <property type="entry name" value="NAD(P)-binding Rossmann-like Domain"/>
    <property type="match status" value="1"/>
</dbReference>
<dbReference type="RefSeq" id="WP_028092245.1">
    <property type="nucleotide sequence ID" value="NZ_BNAP01000001.1"/>
</dbReference>
<evidence type="ECO:0000313" key="4">
    <source>
        <dbReference type="Proteomes" id="UP000611500"/>
    </source>
</evidence>
<comment type="caution">
    <text evidence="3">The sequence shown here is derived from an EMBL/GenBank/DDBJ whole genome shotgun (WGS) entry which is preliminary data.</text>
</comment>
<dbReference type="AlphaFoldDB" id="A0A8J3H5H2"/>
<dbReference type="CDD" id="cd05233">
    <property type="entry name" value="SDR_c"/>
    <property type="match status" value="1"/>
</dbReference>
<protein>
    <submittedName>
        <fullName evidence="3">Dehydrogenase</fullName>
    </submittedName>
</protein>
<evidence type="ECO:0000256" key="1">
    <source>
        <dbReference type="ARBA" id="ARBA00006484"/>
    </source>
</evidence>
<dbReference type="Pfam" id="PF00106">
    <property type="entry name" value="adh_short"/>
    <property type="match status" value="1"/>
</dbReference>
<dbReference type="Proteomes" id="UP000611500">
    <property type="component" value="Unassembled WGS sequence"/>
</dbReference>
<accession>A0A8J3H5H2</accession>
<dbReference type="GO" id="GO:0016491">
    <property type="term" value="F:oxidoreductase activity"/>
    <property type="evidence" value="ECO:0007669"/>
    <property type="project" value="UniProtKB-KW"/>
</dbReference>
<keyword evidence="2" id="KW-0560">Oxidoreductase</keyword>
<keyword evidence="4" id="KW-1185">Reference proteome</keyword>
<dbReference type="PANTHER" id="PTHR43391">
    <property type="entry name" value="RETINOL DEHYDROGENASE-RELATED"/>
    <property type="match status" value="1"/>
</dbReference>
<comment type="similarity">
    <text evidence="1">Belongs to the short-chain dehydrogenases/reductases (SDR) family.</text>
</comment>
<dbReference type="SUPFAM" id="SSF51735">
    <property type="entry name" value="NAD(P)-binding Rossmann-fold domains"/>
    <property type="match status" value="1"/>
</dbReference>
<organism evidence="3 4">
    <name type="scientific">Pseudodonghicola xiamenensis</name>
    <dbReference type="NCBI Taxonomy" id="337702"/>
    <lineage>
        <taxon>Bacteria</taxon>
        <taxon>Pseudomonadati</taxon>
        <taxon>Pseudomonadota</taxon>
        <taxon>Alphaproteobacteria</taxon>
        <taxon>Rhodobacterales</taxon>
        <taxon>Paracoccaceae</taxon>
        <taxon>Pseudodonghicola</taxon>
    </lineage>
</organism>
<evidence type="ECO:0000256" key="2">
    <source>
        <dbReference type="ARBA" id="ARBA00023002"/>
    </source>
</evidence>